<keyword evidence="3" id="KW-0653">Protein transport</keyword>
<gene>
    <name evidence="4" type="ORF">RND81_08G114200</name>
</gene>
<reference evidence="4" key="1">
    <citation type="submission" date="2024-03" db="EMBL/GenBank/DDBJ databases">
        <title>WGS assembly of Saponaria officinalis var. Norfolk2.</title>
        <authorList>
            <person name="Jenkins J."/>
            <person name="Shu S."/>
            <person name="Grimwood J."/>
            <person name="Barry K."/>
            <person name="Goodstein D."/>
            <person name="Schmutz J."/>
            <person name="Leebens-Mack J."/>
            <person name="Osbourn A."/>
        </authorList>
    </citation>
    <scope>NUCLEOTIDE SEQUENCE [LARGE SCALE GENOMIC DNA]</scope>
    <source>
        <strain evidence="4">JIC</strain>
    </source>
</reference>
<dbReference type="Gene3D" id="1.25.40.10">
    <property type="entry name" value="Tetratricopeptide repeat domain"/>
    <property type="match status" value="1"/>
</dbReference>
<protein>
    <submittedName>
        <fullName evidence="4">Uncharacterized protein</fullName>
    </submittedName>
</protein>
<name>A0AAW1J744_SAPOF</name>
<organism evidence="4 5">
    <name type="scientific">Saponaria officinalis</name>
    <name type="common">Common soapwort</name>
    <name type="synonym">Lychnis saponaria</name>
    <dbReference type="NCBI Taxonomy" id="3572"/>
    <lineage>
        <taxon>Eukaryota</taxon>
        <taxon>Viridiplantae</taxon>
        <taxon>Streptophyta</taxon>
        <taxon>Embryophyta</taxon>
        <taxon>Tracheophyta</taxon>
        <taxon>Spermatophyta</taxon>
        <taxon>Magnoliopsida</taxon>
        <taxon>eudicotyledons</taxon>
        <taxon>Gunneridae</taxon>
        <taxon>Pentapetalae</taxon>
        <taxon>Caryophyllales</taxon>
        <taxon>Caryophyllaceae</taxon>
        <taxon>Caryophylleae</taxon>
        <taxon>Saponaria</taxon>
    </lineage>
</organism>
<dbReference type="GO" id="GO:0035494">
    <property type="term" value="P:SNARE complex disassembly"/>
    <property type="evidence" value="ECO:0007669"/>
    <property type="project" value="TreeGrafter"/>
</dbReference>
<dbReference type="Proteomes" id="UP001443914">
    <property type="component" value="Unassembled WGS sequence"/>
</dbReference>
<evidence type="ECO:0000256" key="2">
    <source>
        <dbReference type="ARBA" id="ARBA00022448"/>
    </source>
</evidence>
<dbReference type="GO" id="GO:0006886">
    <property type="term" value="P:intracellular protein transport"/>
    <property type="evidence" value="ECO:0007669"/>
    <property type="project" value="InterPro"/>
</dbReference>
<dbReference type="Pfam" id="PF14938">
    <property type="entry name" value="SNAP"/>
    <property type="match status" value="1"/>
</dbReference>
<sequence length="80" mass="9020">MRTLPRNSTLDSKHEATNTYTEAGHAYKKTSIMDATSCLEQSLNCFLEIGRLSTAARYCKEIAEIYEVDHNSDQAIFCVL</sequence>
<evidence type="ECO:0000313" key="4">
    <source>
        <dbReference type="EMBL" id="KAK9698575.1"/>
    </source>
</evidence>
<accession>A0AAW1J744</accession>
<proteinExistence type="inferred from homology"/>
<dbReference type="GO" id="GO:0005774">
    <property type="term" value="C:vacuolar membrane"/>
    <property type="evidence" value="ECO:0007669"/>
    <property type="project" value="TreeGrafter"/>
</dbReference>
<dbReference type="InterPro" id="IPR011990">
    <property type="entry name" value="TPR-like_helical_dom_sf"/>
</dbReference>
<dbReference type="GO" id="GO:0019905">
    <property type="term" value="F:syntaxin binding"/>
    <property type="evidence" value="ECO:0007669"/>
    <property type="project" value="TreeGrafter"/>
</dbReference>
<keyword evidence="2" id="KW-0813">Transport</keyword>
<dbReference type="PANTHER" id="PTHR13768:SF8">
    <property type="entry name" value="ALPHA-SOLUBLE NSF ATTACHMENT PROTEIN"/>
    <property type="match status" value="1"/>
</dbReference>
<dbReference type="GO" id="GO:0005483">
    <property type="term" value="F:soluble NSF attachment protein activity"/>
    <property type="evidence" value="ECO:0007669"/>
    <property type="project" value="TreeGrafter"/>
</dbReference>
<evidence type="ECO:0000256" key="3">
    <source>
        <dbReference type="ARBA" id="ARBA00022927"/>
    </source>
</evidence>
<dbReference type="AlphaFoldDB" id="A0AAW1J744"/>
<dbReference type="PANTHER" id="PTHR13768">
    <property type="entry name" value="SOLUBLE NSF ATTACHMENT PROTEIN SNAP"/>
    <property type="match status" value="1"/>
</dbReference>
<dbReference type="SUPFAM" id="SSF48452">
    <property type="entry name" value="TPR-like"/>
    <property type="match status" value="1"/>
</dbReference>
<comment type="similarity">
    <text evidence="1">Belongs to the SNAP family.</text>
</comment>
<dbReference type="GO" id="GO:0031201">
    <property type="term" value="C:SNARE complex"/>
    <property type="evidence" value="ECO:0007669"/>
    <property type="project" value="TreeGrafter"/>
</dbReference>
<comment type="caution">
    <text evidence="4">The sequence shown here is derived from an EMBL/GenBank/DDBJ whole genome shotgun (WGS) entry which is preliminary data.</text>
</comment>
<evidence type="ECO:0000256" key="1">
    <source>
        <dbReference type="ARBA" id="ARBA00010050"/>
    </source>
</evidence>
<evidence type="ECO:0000313" key="5">
    <source>
        <dbReference type="Proteomes" id="UP001443914"/>
    </source>
</evidence>
<keyword evidence="5" id="KW-1185">Reference proteome</keyword>
<dbReference type="InterPro" id="IPR000744">
    <property type="entry name" value="NSF_attach"/>
</dbReference>
<dbReference type="EMBL" id="JBDFQZ010000008">
    <property type="protein sequence ID" value="KAK9698575.1"/>
    <property type="molecule type" value="Genomic_DNA"/>
</dbReference>